<evidence type="ECO:0000313" key="1">
    <source>
        <dbReference type="EMBL" id="CAG2188647.1"/>
    </source>
</evidence>
<organism evidence="1 2">
    <name type="scientific">Mytilus edulis</name>
    <name type="common">Blue mussel</name>
    <dbReference type="NCBI Taxonomy" id="6550"/>
    <lineage>
        <taxon>Eukaryota</taxon>
        <taxon>Metazoa</taxon>
        <taxon>Spiralia</taxon>
        <taxon>Lophotrochozoa</taxon>
        <taxon>Mollusca</taxon>
        <taxon>Bivalvia</taxon>
        <taxon>Autobranchia</taxon>
        <taxon>Pteriomorphia</taxon>
        <taxon>Mytilida</taxon>
        <taxon>Mytiloidea</taxon>
        <taxon>Mytilidae</taxon>
        <taxon>Mytilinae</taxon>
        <taxon>Mytilus</taxon>
    </lineage>
</organism>
<gene>
    <name evidence="1" type="ORF">MEDL_4079</name>
</gene>
<accession>A0A8S3Q1E5</accession>
<dbReference type="EMBL" id="CAJPWZ010000272">
    <property type="protein sequence ID" value="CAG2188647.1"/>
    <property type="molecule type" value="Genomic_DNA"/>
</dbReference>
<dbReference type="Gene3D" id="2.60.220.30">
    <property type="match status" value="1"/>
</dbReference>
<sequence>MDNLSTKDEDCDEAQKLSGSADSAIFMKSKIKTTRKSVGYLESVLQNDKEYTDYLESVKNKETLEIHIQGAQQQIMESVKNSNPSSLKIKAKHDKNTQSTRSQEHELCHQRFDTGHGIIIEGIFLKDFTFDGVESFCVISILPEERHTISPFGSRFISPIDNGIQVGFPSNVVDKEEKICFSDTSGRHDIFIRKKTQVNEDEVCIFAITHGLSSKHRKFKTSLEIQLPLHQYGSRSFEDDSEYRVFKWDDDGSFEFVDIRPVILNNTASFPANSFSG</sequence>
<evidence type="ECO:0000313" key="2">
    <source>
        <dbReference type="Proteomes" id="UP000683360"/>
    </source>
</evidence>
<name>A0A8S3Q1E5_MYTED</name>
<dbReference type="Proteomes" id="UP000683360">
    <property type="component" value="Unassembled WGS sequence"/>
</dbReference>
<proteinExistence type="predicted"/>
<comment type="caution">
    <text evidence="1">The sequence shown here is derived from an EMBL/GenBank/DDBJ whole genome shotgun (WGS) entry which is preliminary data.</text>
</comment>
<reference evidence="1" key="1">
    <citation type="submission" date="2021-03" db="EMBL/GenBank/DDBJ databases">
        <authorList>
            <person name="Bekaert M."/>
        </authorList>
    </citation>
    <scope>NUCLEOTIDE SEQUENCE</scope>
</reference>
<keyword evidence="2" id="KW-1185">Reference proteome</keyword>
<dbReference type="AlphaFoldDB" id="A0A8S3Q1E5"/>
<protein>
    <submittedName>
        <fullName evidence="1">Uncharacterized protein</fullName>
    </submittedName>
</protein>